<dbReference type="Gene3D" id="2.60.40.790">
    <property type="match status" value="1"/>
</dbReference>
<keyword evidence="6" id="KW-1185">Reference proteome</keyword>
<evidence type="ECO:0000259" key="4">
    <source>
        <dbReference type="PROSITE" id="PS01031"/>
    </source>
</evidence>
<evidence type="ECO:0000256" key="2">
    <source>
        <dbReference type="PROSITE-ProRule" id="PRU00285"/>
    </source>
</evidence>
<reference evidence="5 6" key="1">
    <citation type="journal article" date="2015" name="Genome Announc.">
        <title>Draft Genome Sequence of Cyanobacterium Hassallia byssoidea Strain VB512170, Isolated from Monuments in India.</title>
        <authorList>
            <person name="Singh D."/>
            <person name="Chandrababunaidu M.M."/>
            <person name="Panda A."/>
            <person name="Sen D."/>
            <person name="Bhattacharyya S."/>
            <person name="Adhikary S.P."/>
            <person name="Tripathy S."/>
        </authorList>
    </citation>
    <scope>NUCLEOTIDE SEQUENCE [LARGE SCALE GENOMIC DNA]</scope>
    <source>
        <strain evidence="5 6">VB512170</strain>
    </source>
</reference>
<dbReference type="InterPro" id="IPR044587">
    <property type="entry name" value="HSP21-like"/>
</dbReference>
<evidence type="ECO:0000256" key="1">
    <source>
        <dbReference type="ARBA" id="ARBA00023016"/>
    </source>
</evidence>
<name>A0A846HI51_9CYAN</name>
<dbReference type="CDD" id="cd06464">
    <property type="entry name" value="ACD_sHsps-like"/>
    <property type="match status" value="1"/>
</dbReference>
<evidence type="ECO:0000313" key="5">
    <source>
        <dbReference type="EMBL" id="NEU76280.1"/>
    </source>
</evidence>
<evidence type="ECO:0000313" key="6">
    <source>
        <dbReference type="Proteomes" id="UP000031549"/>
    </source>
</evidence>
<accession>A0A846HI51</accession>
<dbReference type="AlphaFoldDB" id="A0A846HI51"/>
<gene>
    <name evidence="5" type="ORF">PI95_028065</name>
</gene>
<feature type="domain" description="SHSP" evidence="4">
    <location>
        <begin position="31"/>
        <end position="143"/>
    </location>
</feature>
<dbReference type="GO" id="GO:0009408">
    <property type="term" value="P:response to heat"/>
    <property type="evidence" value="ECO:0007669"/>
    <property type="project" value="InterPro"/>
</dbReference>
<organism evidence="5 6">
    <name type="scientific">Hassallia byssoidea VB512170</name>
    <dbReference type="NCBI Taxonomy" id="1304833"/>
    <lineage>
        <taxon>Bacteria</taxon>
        <taxon>Bacillati</taxon>
        <taxon>Cyanobacteriota</taxon>
        <taxon>Cyanophyceae</taxon>
        <taxon>Nostocales</taxon>
        <taxon>Tolypothrichaceae</taxon>
        <taxon>Hassallia</taxon>
    </lineage>
</organism>
<keyword evidence="1" id="KW-0346">Stress response</keyword>
<comment type="similarity">
    <text evidence="2 3">Belongs to the small heat shock protein (HSP20) family.</text>
</comment>
<proteinExistence type="inferred from homology"/>
<dbReference type="SUPFAM" id="SSF49764">
    <property type="entry name" value="HSP20-like chaperones"/>
    <property type="match status" value="1"/>
</dbReference>
<dbReference type="Proteomes" id="UP000031549">
    <property type="component" value="Unassembled WGS sequence"/>
</dbReference>
<dbReference type="PANTHER" id="PTHR46733">
    <property type="entry name" value="26.5 KDA HEAT SHOCK PROTEIN, MITOCHONDRIAL"/>
    <property type="match status" value="1"/>
</dbReference>
<dbReference type="EMBL" id="JTCM02000102">
    <property type="protein sequence ID" value="NEU76280.1"/>
    <property type="molecule type" value="Genomic_DNA"/>
</dbReference>
<dbReference type="PROSITE" id="PS01031">
    <property type="entry name" value="SHSP"/>
    <property type="match status" value="1"/>
</dbReference>
<dbReference type="RefSeq" id="WP_039742718.1">
    <property type="nucleotide sequence ID" value="NZ_JTCM02000102.1"/>
</dbReference>
<protein>
    <submittedName>
        <fullName evidence="5">Hsp20/alpha crystallin family protein</fullName>
    </submittedName>
</protein>
<evidence type="ECO:0000256" key="3">
    <source>
        <dbReference type="RuleBase" id="RU003616"/>
    </source>
</evidence>
<sequence length="162" mass="18556">MAIIRWQPFSEMQTLHRQMNQIFDEMLTQKRDAITWKPAAELEDTDNNLILRLSIPGVESKDLNIRVTQQVVAISGEKRHENQTENNRSFRSEFRYGKFQRVIPLPVAIENNKVQAEFKDGILTLTLPKVIEARNQVVKINLADNTAQTAPEANQTEEAKAA</sequence>
<dbReference type="InterPro" id="IPR008978">
    <property type="entry name" value="HSP20-like_chaperone"/>
</dbReference>
<comment type="caution">
    <text evidence="5">The sequence shown here is derived from an EMBL/GenBank/DDBJ whole genome shotgun (WGS) entry which is preliminary data.</text>
</comment>
<dbReference type="InterPro" id="IPR002068">
    <property type="entry name" value="A-crystallin/Hsp20_dom"/>
</dbReference>
<dbReference type="PANTHER" id="PTHR46733:SF4">
    <property type="entry name" value="HEAT SHOCK PROTEIN 21, CHLOROPLASTIC"/>
    <property type="match status" value="1"/>
</dbReference>
<dbReference type="Pfam" id="PF00011">
    <property type="entry name" value="HSP20"/>
    <property type="match status" value="1"/>
</dbReference>